<name>A0A150KEA6_HEYCO</name>
<accession>A0A150KEA6</accession>
<gene>
    <name evidence="1" type="ORF">B4099_1387</name>
</gene>
<organism evidence="1 2">
    <name type="scientific">Heyndrickxia coagulans</name>
    <name type="common">Weizmannia coagulans</name>
    <dbReference type="NCBI Taxonomy" id="1398"/>
    <lineage>
        <taxon>Bacteria</taxon>
        <taxon>Bacillati</taxon>
        <taxon>Bacillota</taxon>
        <taxon>Bacilli</taxon>
        <taxon>Bacillales</taxon>
        <taxon>Bacillaceae</taxon>
        <taxon>Heyndrickxia</taxon>
    </lineage>
</organism>
<evidence type="ECO:0000313" key="2">
    <source>
        <dbReference type="Proteomes" id="UP000075304"/>
    </source>
</evidence>
<dbReference type="EMBL" id="LQYI01000049">
    <property type="protein sequence ID" value="KYC69460.1"/>
    <property type="molecule type" value="Genomic_DNA"/>
</dbReference>
<dbReference type="Proteomes" id="UP000075304">
    <property type="component" value="Unassembled WGS sequence"/>
</dbReference>
<dbReference type="AlphaFoldDB" id="A0A150KEA6"/>
<comment type="caution">
    <text evidence="1">The sequence shown here is derived from an EMBL/GenBank/DDBJ whole genome shotgun (WGS) entry which is preliminary data.</text>
</comment>
<reference evidence="1 2" key="1">
    <citation type="submission" date="2016-01" db="EMBL/GenBank/DDBJ databases">
        <title>Genome Sequences of Twelve Sporeforming Bacillus Species Isolated from Foods.</title>
        <authorList>
            <person name="Berendsen E.M."/>
            <person name="Wells-Bennik M.H."/>
            <person name="Krawcyk A.O."/>
            <person name="De Jong A."/>
            <person name="Holsappel S."/>
            <person name="Eijlander R.T."/>
            <person name="Kuipers O.P."/>
        </authorList>
    </citation>
    <scope>NUCLEOTIDE SEQUENCE [LARGE SCALE GENOMIC DNA]</scope>
    <source>
        <strain evidence="1 2">B4099</strain>
    </source>
</reference>
<dbReference type="PATRIC" id="fig|1398.25.peg.2991"/>
<proteinExistence type="predicted"/>
<evidence type="ECO:0000313" key="1">
    <source>
        <dbReference type="EMBL" id="KYC69460.1"/>
    </source>
</evidence>
<sequence>MPEACPAVAIKPPFDQEDPAPVAKKATLCRFRFLRHFVIE</sequence>
<protein>
    <submittedName>
        <fullName evidence="1">Uncharacterized protein</fullName>
    </submittedName>
</protein>